<organism evidence="1 2">
    <name type="scientific">Hymenobacter metallicola</name>
    <dbReference type="NCBI Taxonomy" id="2563114"/>
    <lineage>
        <taxon>Bacteria</taxon>
        <taxon>Pseudomonadati</taxon>
        <taxon>Bacteroidota</taxon>
        <taxon>Cytophagia</taxon>
        <taxon>Cytophagales</taxon>
        <taxon>Hymenobacteraceae</taxon>
        <taxon>Hymenobacter</taxon>
    </lineage>
</organism>
<gene>
    <name evidence="1" type="ORF">E5K02_19810</name>
</gene>
<reference evidence="1 2" key="1">
    <citation type="submission" date="2019-04" db="EMBL/GenBank/DDBJ databases">
        <authorList>
            <person name="Feng G."/>
            <person name="Zhang J."/>
            <person name="Zhu H."/>
        </authorList>
    </citation>
    <scope>NUCLEOTIDE SEQUENCE [LARGE SCALE GENOMIC DNA]</scope>
    <source>
        <strain evidence="1 2">9PBR-1</strain>
    </source>
</reference>
<accession>A0A4Z0Q2W7</accession>
<sequence length="132" mass="15115">MNWTVEKAKVAKGQSYVLKTSDLQAVLTNAGITCAVHLIYRSSHHPQDVTLLDCHYWLPNARVPHERFYISTTSVAFENRKLAADLLQTQAIPALIKWMQEIVRQPENSTAVRHNMEFRARLVDGHLSMVLY</sequence>
<keyword evidence="2" id="KW-1185">Reference proteome</keyword>
<proteinExistence type="predicted"/>
<evidence type="ECO:0000313" key="2">
    <source>
        <dbReference type="Proteomes" id="UP000298471"/>
    </source>
</evidence>
<dbReference type="AlphaFoldDB" id="A0A4Z0Q2W7"/>
<protein>
    <submittedName>
        <fullName evidence="1">Uncharacterized protein</fullName>
    </submittedName>
</protein>
<dbReference type="OrthoDB" id="893661at2"/>
<dbReference type="EMBL" id="SRMB01000004">
    <property type="protein sequence ID" value="TGE23441.1"/>
    <property type="molecule type" value="Genomic_DNA"/>
</dbReference>
<evidence type="ECO:0000313" key="1">
    <source>
        <dbReference type="EMBL" id="TGE23441.1"/>
    </source>
</evidence>
<comment type="caution">
    <text evidence="1">The sequence shown here is derived from an EMBL/GenBank/DDBJ whole genome shotgun (WGS) entry which is preliminary data.</text>
</comment>
<name>A0A4Z0Q2W7_9BACT</name>
<dbReference type="Proteomes" id="UP000298471">
    <property type="component" value="Unassembled WGS sequence"/>
</dbReference>
<dbReference type="RefSeq" id="WP_135397145.1">
    <property type="nucleotide sequence ID" value="NZ_SRMB01000004.1"/>
</dbReference>